<dbReference type="EMBL" id="MAAO01000016">
    <property type="protein sequence ID" value="OUR93018.1"/>
    <property type="molecule type" value="Genomic_DNA"/>
</dbReference>
<dbReference type="EC" id="2.7.7.70" evidence="1"/>
<evidence type="ECO:0000313" key="10">
    <source>
        <dbReference type="Proteomes" id="UP000196531"/>
    </source>
</evidence>
<dbReference type="PANTHER" id="PTHR43793:SF2">
    <property type="entry name" value="BIFUNCTIONAL PROTEIN HLDE"/>
    <property type="match status" value="1"/>
</dbReference>
<dbReference type="InterPro" id="IPR011914">
    <property type="entry name" value="RfaE_dom_II"/>
</dbReference>
<dbReference type="InterPro" id="IPR004821">
    <property type="entry name" value="Cyt_trans-like"/>
</dbReference>
<evidence type="ECO:0000313" key="9">
    <source>
        <dbReference type="EMBL" id="OUR93018.1"/>
    </source>
</evidence>
<dbReference type="GO" id="GO:0005524">
    <property type="term" value="F:ATP binding"/>
    <property type="evidence" value="ECO:0007669"/>
    <property type="project" value="UniProtKB-KW"/>
</dbReference>
<dbReference type="InterPro" id="IPR050385">
    <property type="entry name" value="Archaeal_FAD_synthase"/>
</dbReference>
<evidence type="ECO:0000256" key="5">
    <source>
        <dbReference type="ARBA" id="ARBA00022840"/>
    </source>
</evidence>
<name>A0A1Y5F1J3_9BACT</name>
<dbReference type="SUPFAM" id="SSF52374">
    <property type="entry name" value="Nucleotidylyl transferase"/>
    <property type="match status" value="1"/>
</dbReference>
<dbReference type="NCBIfam" id="TIGR02199">
    <property type="entry name" value="rfaE_dom_II"/>
    <property type="match status" value="1"/>
</dbReference>
<keyword evidence="6" id="KW-0119">Carbohydrate metabolism</keyword>
<keyword evidence="4" id="KW-0547">Nucleotide-binding</keyword>
<dbReference type="GO" id="GO:0005975">
    <property type="term" value="P:carbohydrate metabolic process"/>
    <property type="evidence" value="ECO:0007669"/>
    <property type="project" value="InterPro"/>
</dbReference>
<keyword evidence="5" id="KW-0067">ATP-binding</keyword>
<gene>
    <name evidence="9" type="ORF">A9Q84_21175</name>
</gene>
<comment type="caution">
    <text evidence="9">The sequence shown here is derived from an EMBL/GenBank/DDBJ whole genome shotgun (WGS) entry which is preliminary data.</text>
</comment>
<dbReference type="Proteomes" id="UP000196531">
    <property type="component" value="Unassembled WGS sequence"/>
</dbReference>
<evidence type="ECO:0000256" key="2">
    <source>
        <dbReference type="ARBA" id="ARBA00022679"/>
    </source>
</evidence>
<dbReference type="GO" id="GO:0016779">
    <property type="term" value="F:nucleotidyltransferase activity"/>
    <property type="evidence" value="ECO:0007669"/>
    <property type="project" value="UniProtKB-KW"/>
</dbReference>
<dbReference type="GO" id="GO:0016773">
    <property type="term" value="F:phosphotransferase activity, alcohol group as acceptor"/>
    <property type="evidence" value="ECO:0007669"/>
    <property type="project" value="InterPro"/>
</dbReference>
<dbReference type="Pfam" id="PF01467">
    <property type="entry name" value="CTP_transf_like"/>
    <property type="match status" value="1"/>
</dbReference>
<feature type="domain" description="Cytidyltransferase-like" evidence="8">
    <location>
        <begin position="22"/>
        <end position="116"/>
    </location>
</feature>
<sequence>MFKLSEQAKKFLKENNNKNVVFTNGCFDILHSGHVAYLNEAKKQGDLLFLGLNSDQSIKRLKGENRPINSEKDRKFVLENLRSVDFVEVFEEDTPYELIDAVKPNLLVKGGDWAVDQIVGHDIVLAAGGEVRSLIFIDGYSTTGLISAVQGKK</sequence>
<reference evidence="10" key="1">
    <citation type="journal article" date="2017" name="Proc. Natl. Acad. Sci. U.S.A.">
        <title>Simulation of Deepwater Horizon oil plume reveals substrate specialization within a complex community of hydrocarbon-degraders.</title>
        <authorList>
            <person name="Hu P."/>
            <person name="Dubinsky E.A."/>
            <person name="Probst A.J."/>
            <person name="Wang J."/>
            <person name="Sieber C.M.K."/>
            <person name="Tom L.M."/>
            <person name="Gardinali P."/>
            <person name="Banfield J.F."/>
            <person name="Atlas R.M."/>
            <person name="Andersen G.L."/>
        </authorList>
    </citation>
    <scope>NUCLEOTIDE SEQUENCE [LARGE SCALE GENOMIC DNA]</scope>
</reference>
<accession>A0A1Y5F1J3</accession>
<proteinExistence type="predicted"/>
<dbReference type="Gene3D" id="3.40.50.620">
    <property type="entry name" value="HUPs"/>
    <property type="match status" value="1"/>
</dbReference>
<evidence type="ECO:0000256" key="6">
    <source>
        <dbReference type="ARBA" id="ARBA00023277"/>
    </source>
</evidence>
<evidence type="ECO:0000259" key="8">
    <source>
        <dbReference type="Pfam" id="PF01467"/>
    </source>
</evidence>
<evidence type="ECO:0000256" key="7">
    <source>
        <dbReference type="ARBA" id="ARBA00047428"/>
    </source>
</evidence>
<evidence type="ECO:0000256" key="4">
    <source>
        <dbReference type="ARBA" id="ARBA00022741"/>
    </source>
</evidence>
<keyword evidence="3" id="KW-0548">Nucleotidyltransferase</keyword>
<keyword evidence="2 9" id="KW-0808">Transferase</keyword>
<evidence type="ECO:0000256" key="1">
    <source>
        <dbReference type="ARBA" id="ARBA00012519"/>
    </source>
</evidence>
<dbReference type="AlphaFoldDB" id="A0A1Y5F1J3"/>
<organism evidence="9 10">
    <name type="scientific">Halobacteriovorax marinus</name>
    <dbReference type="NCBI Taxonomy" id="97084"/>
    <lineage>
        <taxon>Bacteria</taxon>
        <taxon>Pseudomonadati</taxon>
        <taxon>Bdellovibrionota</taxon>
        <taxon>Bacteriovoracia</taxon>
        <taxon>Bacteriovoracales</taxon>
        <taxon>Halobacteriovoraceae</taxon>
        <taxon>Halobacteriovorax</taxon>
    </lineage>
</organism>
<evidence type="ECO:0000256" key="3">
    <source>
        <dbReference type="ARBA" id="ARBA00022695"/>
    </source>
</evidence>
<dbReference type="PANTHER" id="PTHR43793">
    <property type="entry name" value="FAD SYNTHASE"/>
    <property type="match status" value="1"/>
</dbReference>
<dbReference type="InterPro" id="IPR014729">
    <property type="entry name" value="Rossmann-like_a/b/a_fold"/>
</dbReference>
<dbReference type="NCBIfam" id="TIGR00125">
    <property type="entry name" value="cyt_tran_rel"/>
    <property type="match status" value="1"/>
</dbReference>
<protein>
    <recommendedName>
        <fullName evidence="1">D-glycero-beta-D-manno-heptose 1-phosphate adenylyltransferase</fullName>
        <ecNumber evidence="1">2.7.7.70</ecNumber>
    </recommendedName>
</protein>
<comment type="catalytic activity">
    <reaction evidence="7">
        <text>D-glycero-beta-D-manno-heptose 1-phosphate + ATP + H(+) = ADP-D-glycero-beta-D-manno-heptose + diphosphate</text>
        <dbReference type="Rhea" id="RHEA:27465"/>
        <dbReference type="ChEBI" id="CHEBI:15378"/>
        <dbReference type="ChEBI" id="CHEBI:30616"/>
        <dbReference type="ChEBI" id="CHEBI:33019"/>
        <dbReference type="ChEBI" id="CHEBI:59967"/>
        <dbReference type="ChEBI" id="CHEBI:61593"/>
        <dbReference type="EC" id="2.7.7.70"/>
    </reaction>
</comment>